<reference evidence="5 6" key="1">
    <citation type="submission" date="2024-02" db="EMBL/GenBank/DDBJ databases">
        <title>Rhodopirellula caenicola NBRC 110016.</title>
        <authorList>
            <person name="Ichikawa N."/>
            <person name="Katano-Makiyama Y."/>
            <person name="Hidaka K."/>
        </authorList>
    </citation>
    <scope>NUCLEOTIDE SEQUENCE [LARGE SCALE GENOMIC DNA]</scope>
    <source>
        <strain evidence="5 6">NBRC 110016</strain>
    </source>
</reference>
<dbReference type="PRINTS" id="PR01415">
    <property type="entry name" value="ANKYRIN"/>
</dbReference>
<feature type="repeat" description="ANK" evidence="3">
    <location>
        <begin position="141"/>
        <end position="173"/>
    </location>
</feature>
<gene>
    <name evidence="5" type="ORF">Rcae01_00953</name>
</gene>
<feature type="repeat" description="ANK" evidence="3">
    <location>
        <begin position="708"/>
        <end position="740"/>
    </location>
</feature>
<feature type="repeat" description="ANK" evidence="3">
    <location>
        <begin position="178"/>
        <end position="210"/>
    </location>
</feature>
<keyword evidence="2 3" id="KW-0040">ANK repeat</keyword>
<dbReference type="PANTHER" id="PTHR24123:SF33">
    <property type="entry name" value="PROTEIN HOS4"/>
    <property type="match status" value="1"/>
</dbReference>
<proteinExistence type="predicted"/>
<feature type="compositionally biased region" description="Polar residues" evidence="4">
    <location>
        <begin position="36"/>
        <end position="45"/>
    </location>
</feature>
<keyword evidence="1" id="KW-0677">Repeat</keyword>
<protein>
    <recommendedName>
        <fullName evidence="7">Phosphocholine transferase AnkX</fullName>
    </recommendedName>
</protein>
<keyword evidence="6" id="KW-1185">Reference proteome</keyword>
<evidence type="ECO:0008006" key="7">
    <source>
        <dbReference type="Google" id="ProtNLM"/>
    </source>
</evidence>
<evidence type="ECO:0000313" key="5">
    <source>
        <dbReference type="EMBL" id="GAA5505508.1"/>
    </source>
</evidence>
<evidence type="ECO:0000256" key="1">
    <source>
        <dbReference type="ARBA" id="ARBA00022737"/>
    </source>
</evidence>
<accession>A0ABP9VPX9</accession>
<dbReference type="RefSeq" id="WP_345682547.1">
    <property type="nucleotide sequence ID" value="NZ_BAABRO010000002.1"/>
</dbReference>
<comment type="caution">
    <text evidence="5">The sequence shown here is derived from an EMBL/GenBank/DDBJ whole genome shotgun (WGS) entry which is preliminary data.</text>
</comment>
<evidence type="ECO:0000256" key="2">
    <source>
        <dbReference type="ARBA" id="ARBA00023043"/>
    </source>
</evidence>
<sequence>MMSRVHFLRGCHDFKIAMIVIAVAVVGCQEPRDSQKTSLSQTASQPLPAEPATVQRVPSKPDEFSPDLSPQTLQSLREHFPGYTLPRSTPRDKSVPSLIQTDSQPYIELSAKPLAEAVINGEVERTRQLLQSGHPSDETYHGQNLLHVAARRGQTEICELLLDAGLDVHGTSDEEPSPAQTPLQAAILSGSIETVELLLAHGAELAPADVNNQRDGPAPSPVSLAISSGNLDMLNFIINQGEPADDVKFLHQAIVQFMKPALRRQFVERLIAAGAAEDIEPNALDLFAPAIATGDLRLLQILEAKLPVSYGEPHLRAAVQSGDLDLCRHLLSKGVRAKPDPTLGNELLRIALIDHRSPELAELAVKAGEQKKYCVQSDAATSYCNRRDFAHPLYHAAMANDLKLCSYLIREFSDDPNLWGSLIYEPYEYESNIEFFQKGNTILFAAVFEDHVEALELLLRYTQRPGQQPIVDINAQNDVGHTALHEAVNFGAPRCTELLLAAGADPTIARNDGCTPLHIAMRRHLIPHHHSDIPMPEAMSTMFPMLAAATMTSADDQWTSRKNDNGETILHRHARAGHAKICQKLIELGADVNAVDKRGSTPLHHAFYGTNEYRSAEEEARYIATCMTLLNNGIDITQPDASASRHYLCQAAAKNLYEVYDALLEQNAEPNLAQNAGHLMCSAAKFDQPDRIEQLLDWGADINAEDFEKSTALHQAARFHHLEMCERLIANGADVNARDQRGQTPLFELFDRWAIHTEPLQNKETQTKAFAVLRLLLEHGADPEIKTNSTTYTSLSGTVEEVFQNMPQSFREALQTKRGAVRK</sequence>
<dbReference type="PANTHER" id="PTHR24123">
    <property type="entry name" value="ANKYRIN REPEAT-CONTAINING"/>
    <property type="match status" value="1"/>
</dbReference>
<dbReference type="EMBL" id="BAABRO010000002">
    <property type="protein sequence ID" value="GAA5505508.1"/>
    <property type="molecule type" value="Genomic_DNA"/>
</dbReference>
<evidence type="ECO:0000256" key="4">
    <source>
        <dbReference type="SAM" id="MobiDB-lite"/>
    </source>
</evidence>
<dbReference type="PROSITE" id="PS51257">
    <property type="entry name" value="PROKAR_LIPOPROTEIN"/>
    <property type="match status" value="1"/>
</dbReference>
<evidence type="ECO:0000256" key="3">
    <source>
        <dbReference type="PROSITE-ProRule" id="PRU00023"/>
    </source>
</evidence>
<organism evidence="5 6">
    <name type="scientific">Novipirellula caenicola</name>
    <dbReference type="NCBI Taxonomy" id="1536901"/>
    <lineage>
        <taxon>Bacteria</taxon>
        <taxon>Pseudomonadati</taxon>
        <taxon>Planctomycetota</taxon>
        <taxon>Planctomycetia</taxon>
        <taxon>Pirellulales</taxon>
        <taxon>Pirellulaceae</taxon>
        <taxon>Novipirellula</taxon>
    </lineage>
</organism>
<dbReference type="SUPFAM" id="SSF48403">
    <property type="entry name" value="Ankyrin repeat"/>
    <property type="match status" value="3"/>
</dbReference>
<name>A0ABP9VPX9_9BACT</name>
<dbReference type="Gene3D" id="1.25.40.20">
    <property type="entry name" value="Ankyrin repeat-containing domain"/>
    <property type="match status" value="5"/>
</dbReference>
<evidence type="ECO:0000313" key="6">
    <source>
        <dbReference type="Proteomes" id="UP001416858"/>
    </source>
</evidence>
<dbReference type="InterPro" id="IPR002110">
    <property type="entry name" value="Ankyrin_rpt"/>
</dbReference>
<dbReference type="Proteomes" id="UP001416858">
    <property type="component" value="Unassembled WGS sequence"/>
</dbReference>
<dbReference type="InterPro" id="IPR036770">
    <property type="entry name" value="Ankyrin_rpt-contain_sf"/>
</dbReference>
<dbReference type="Pfam" id="PF12796">
    <property type="entry name" value="Ank_2"/>
    <property type="match status" value="4"/>
</dbReference>
<dbReference type="InterPro" id="IPR051165">
    <property type="entry name" value="Multifunctional_ANK_Repeat"/>
</dbReference>
<dbReference type="PROSITE" id="PS50297">
    <property type="entry name" value="ANK_REP_REGION"/>
    <property type="match status" value="5"/>
</dbReference>
<dbReference type="PROSITE" id="PS50088">
    <property type="entry name" value="ANK_REPEAT"/>
    <property type="match status" value="5"/>
</dbReference>
<feature type="repeat" description="ANK" evidence="3">
    <location>
        <begin position="565"/>
        <end position="597"/>
    </location>
</feature>
<feature type="region of interest" description="Disordered" evidence="4">
    <location>
        <begin position="36"/>
        <end position="70"/>
    </location>
</feature>
<dbReference type="SMART" id="SM00248">
    <property type="entry name" value="ANK"/>
    <property type="match status" value="14"/>
</dbReference>
<feature type="repeat" description="ANK" evidence="3">
    <location>
        <begin position="479"/>
        <end position="511"/>
    </location>
</feature>